<dbReference type="PROSITE" id="PS51257">
    <property type="entry name" value="PROKAR_LIPOPROTEIN"/>
    <property type="match status" value="1"/>
</dbReference>
<gene>
    <name evidence="4" type="ORF">O6P37_13355</name>
</gene>
<dbReference type="Proteomes" id="UP001142153">
    <property type="component" value="Unassembled WGS sequence"/>
</dbReference>
<feature type="signal peptide" evidence="2">
    <location>
        <begin position="1"/>
        <end position="25"/>
    </location>
</feature>
<evidence type="ECO:0000313" key="5">
    <source>
        <dbReference type="Proteomes" id="UP001142153"/>
    </source>
</evidence>
<keyword evidence="5" id="KW-1185">Reference proteome</keyword>
<evidence type="ECO:0000259" key="3">
    <source>
        <dbReference type="Pfam" id="PF01551"/>
    </source>
</evidence>
<dbReference type="InterPro" id="IPR016047">
    <property type="entry name" value="M23ase_b-sheet_dom"/>
</dbReference>
<reference evidence="4" key="1">
    <citation type="submission" date="2022-12" db="EMBL/GenBank/DDBJ databases">
        <authorList>
            <person name="Deng Y."/>
            <person name="Zhang Y.-Q."/>
        </authorList>
    </citation>
    <scope>NUCLEOTIDE SEQUENCE</scope>
    <source>
        <strain evidence="4">CPCC 205372</strain>
    </source>
</reference>
<feature type="chain" id="PRO_5047097972" evidence="2">
    <location>
        <begin position="26"/>
        <end position="425"/>
    </location>
</feature>
<feature type="region of interest" description="Disordered" evidence="1">
    <location>
        <begin position="23"/>
        <end position="57"/>
    </location>
</feature>
<comment type="caution">
    <text evidence="4">The sequence shown here is derived from an EMBL/GenBank/DDBJ whole genome shotgun (WGS) entry which is preliminary data.</text>
</comment>
<evidence type="ECO:0000313" key="4">
    <source>
        <dbReference type="EMBL" id="MCZ8379856.1"/>
    </source>
</evidence>
<proteinExistence type="predicted"/>
<name>A0ABT4PTG9_9MYCO</name>
<dbReference type="SUPFAM" id="SSF51261">
    <property type="entry name" value="Duplicated hybrid motif"/>
    <property type="match status" value="1"/>
</dbReference>
<evidence type="ECO:0000256" key="2">
    <source>
        <dbReference type="SAM" id="SignalP"/>
    </source>
</evidence>
<accession>A0ABT4PTG9</accession>
<keyword evidence="2" id="KW-0732">Signal</keyword>
<dbReference type="PANTHER" id="PTHR21666">
    <property type="entry name" value="PEPTIDASE-RELATED"/>
    <property type="match status" value="1"/>
</dbReference>
<feature type="domain" description="M23ase beta-sheet core" evidence="3">
    <location>
        <begin position="266"/>
        <end position="361"/>
    </location>
</feature>
<sequence>MSNGKRCVAALFGALALLTASCTGSQDEPADTGTPPPAASPSPSGTSDRPAQAPAKVSPVLVDAVADPIPVPGTDGRDHLAYELVLTNQLPSEVTMDALEVRSGDTTLLELAGDRLGYWTRPVGTPAPAPTTKLGPGQSAKVWLDVAVDRKADGAPADIPAELTHRLKLTLAQPMPPLLPATMTEDVAPVTVQDRKPVVIEPPLRGPNWLDGNGCCDMTPHRMALNGLNGKLWGAERFAIDYVQLQPDGLLFTGDKARLESYPYFGADIHAVGDGPVVAVVDDLPEQVAGASPTGLPLDQYGGNHIVQDLGDGNYAFYAHLKTGSVKVKPGDRLTTGQVIASLGNTGNTDAPHLHFHVMSTPDPLLSDGLPFVFSSYRLDSRLASPAAVDGLFDSKPAPRQPGFAAADETDVMPLFLDVMTYADR</sequence>
<dbReference type="CDD" id="cd12797">
    <property type="entry name" value="M23_peptidase"/>
    <property type="match status" value="1"/>
</dbReference>
<dbReference type="PANTHER" id="PTHR21666:SF270">
    <property type="entry name" value="MUREIN HYDROLASE ACTIVATOR ENVC"/>
    <property type="match status" value="1"/>
</dbReference>
<dbReference type="EMBL" id="JAPZPY010000005">
    <property type="protein sequence ID" value="MCZ8379856.1"/>
    <property type="molecule type" value="Genomic_DNA"/>
</dbReference>
<evidence type="ECO:0000256" key="1">
    <source>
        <dbReference type="SAM" id="MobiDB-lite"/>
    </source>
</evidence>
<dbReference type="InterPro" id="IPR050570">
    <property type="entry name" value="Cell_wall_metabolism_enzyme"/>
</dbReference>
<protein>
    <submittedName>
        <fullName evidence="4">M23 family metallopeptidase</fullName>
    </submittedName>
</protein>
<dbReference type="InterPro" id="IPR011055">
    <property type="entry name" value="Dup_hybrid_motif"/>
</dbReference>
<dbReference type="Gene3D" id="2.70.70.10">
    <property type="entry name" value="Glucose Permease (Domain IIA)"/>
    <property type="match status" value="1"/>
</dbReference>
<dbReference type="RefSeq" id="WP_269894528.1">
    <property type="nucleotide sequence ID" value="NZ_JAPZPY010000005.1"/>
</dbReference>
<organism evidence="4 5">
    <name type="scientific">Mycobacterium hippophais</name>
    <dbReference type="NCBI Taxonomy" id="3016340"/>
    <lineage>
        <taxon>Bacteria</taxon>
        <taxon>Bacillati</taxon>
        <taxon>Actinomycetota</taxon>
        <taxon>Actinomycetes</taxon>
        <taxon>Mycobacteriales</taxon>
        <taxon>Mycobacteriaceae</taxon>
        <taxon>Mycobacterium</taxon>
    </lineage>
</organism>
<dbReference type="Pfam" id="PF01551">
    <property type="entry name" value="Peptidase_M23"/>
    <property type="match status" value="1"/>
</dbReference>